<evidence type="ECO:0000256" key="1">
    <source>
        <dbReference type="ARBA" id="ARBA00022490"/>
    </source>
</evidence>
<dbReference type="Pfam" id="PF01472">
    <property type="entry name" value="PUA"/>
    <property type="match status" value="1"/>
</dbReference>
<evidence type="ECO:0000313" key="10">
    <source>
        <dbReference type="EMBL" id="MFC7292137.1"/>
    </source>
</evidence>
<dbReference type="Gene3D" id="2.30.130.10">
    <property type="entry name" value="PUA domain"/>
    <property type="match status" value="1"/>
</dbReference>
<accession>A0ABW2IMI0</accession>
<feature type="binding site" evidence="8">
    <location>
        <begin position="176"/>
        <end position="177"/>
    </location>
    <ligand>
        <name>ATP</name>
        <dbReference type="ChEBI" id="CHEBI:30616"/>
    </ligand>
</feature>
<evidence type="ECO:0000256" key="8">
    <source>
        <dbReference type="HAMAP-Rule" id="MF_00456"/>
    </source>
</evidence>
<sequence>MQSGAEYLSSAKRIVIKLGSALLINAEGKANAARIQAISRDIISLRAQGKQIVIVSSGSIALGRKALKLKSGALKLEEKQAAAASGQIRLMRAWEDAFAVHNVPVAQALLTLDDTEIRRRWLNARATLNTLLEAGAIPIVNENDTVATEEIRYGDNDRLAARVAQMTGADVLVLLSDIDGLYTADPRNDPSAKHIPVVTDLTPDIMNMGGSANAQAGVGSGGMATKLQAARIAMTAGCATVITRGEPTDAASDLPMAALKNGALATWFIPPVSPDTARIQWLMGSLKPAGKVTVDAGASRALRKGKSLLPAGVTHIEGHFDRGDAIEVVDPQGHPVSRGISAYSSEDATRLIGRNSSEIESILGFKGRPALIHCDDLILL</sequence>
<dbReference type="InterPro" id="IPR036393">
    <property type="entry name" value="AceGlu_kinase-like_sf"/>
</dbReference>
<dbReference type="InterPro" id="IPR041739">
    <property type="entry name" value="G5K_ProB"/>
</dbReference>
<evidence type="ECO:0000256" key="4">
    <source>
        <dbReference type="ARBA" id="ARBA00022679"/>
    </source>
</evidence>
<comment type="pathway">
    <text evidence="8">Amino-acid biosynthesis; L-proline biosynthesis; L-glutamate 5-semialdehyde from L-glutamate: step 1/2.</text>
</comment>
<feature type="domain" description="PUA" evidence="9">
    <location>
        <begin position="290"/>
        <end position="372"/>
    </location>
</feature>
<dbReference type="PROSITE" id="PS00902">
    <property type="entry name" value="GLUTAMATE_5_KINASE"/>
    <property type="match status" value="1"/>
</dbReference>
<dbReference type="CDD" id="cd04242">
    <property type="entry name" value="AAK_G5K_ProB"/>
    <property type="match status" value="1"/>
</dbReference>
<dbReference type="HAMAP" id="MF_00456">
    <property type="entry name" value="ProB"/>
    <property type="match status" value="1"/>
</dbReference>
<dbReference type="InterPro" id="IPR002478">
    <property type="entry name" value="PUA"/>
</dbReference>
<dbReference type="PIRSF" id="PIRSF000729">
    <property type="entry name" value="GK"/>
    <property type="match status" value="1"/>
</dbReference>
<dbReference type="SUPFAM" id="SSF88697">
    <property type="entry name" value="PUA domain-like"/>
    <property type="match status" value="1"/>
</dbReference>
<dbReference type="InterPro" id="IPR001057">
    <property type="entry name" value="Glu/AcGlu_kinase"/>
</dbReference>
<keyword evidence="11" id="KW-1185">Reference proteome</keyword>
<dbReference type="EMBL" id="JBHTBR010000005">
    <property type="protein sequence ID" value="MFC7292137.1"/>
    <property type="molecule type" value="Genomic_DNA"/>
</dbReference>
<evidence type="ECO:0000256" key="3">
    <source>
        <dbReference type="ARBA" id="ARBA00022650"/>
    </source>
</evidence>
<keyword evidence="3 8" id="KW-0641">Proline biosynthesis</keyword>
<reference evidence="11" key="1">
    <citation type="journal article" date="2019" name="Int. J. Syst. Evol. Microbiol.">
        <title>The Global Catalogue of Microorganisms (GCM) 10K type strain sequencing project: providing services to taxonomists for standard genome sequencing and annotation.</title>
        <authorList>
            <consortium name="The Broad Institute Genomics Platform"/>
            <consortium name="The Broad Institute Genome Sequencing Center for Infectious Disease"/>
            <person name="Wu L."/>
            <person name="Ma J."/>
        </authorList>
    </citation>
    <scope>NUCLEOTIDE SEQUENCE [LARGE SCALE GENOMIC DNA]</scope>
    <source>
        <strain evidence="11">CCUG 51308</strain>
    </source>
</reference>
<evidence type="ECO:0000256" key="5">
    <source>
        <dbReference type="ARBA" id="ARBA00022741"/>
    </source>
</evidence>
<dbReference type="PANTHER" id="PTHR43654">
    <property type="entry name" value="GLUTAMATE 5-KINASE"/>
    <property type="match status" value="1"/>
</dbReference>
<keyword evidence="5 8" id="KW-0547">Nucleotide-binding</keyword>
<dbReference type="InterPro" id="IPR005715">
    <property type="entry name" value="Glu_5kinase/COase_Synthase"/>
</dbReference>
<dbReference type="Gene3D" id="3.40.1160.10">
    <property type="entry name" value="Acetylglutamate kinase-like"/>
    <property type="match status" value="2"/>
</dbReference>
<dbReference type="PRINTS" id="PR00474">
    <property type="entry name" value="GLU5KINASE"/>
</dbReference>
<dbReference type="InterPro" id="IPR019797">
    <property type="entry name" value="Glutamate_5-kinase_CS"/>
</dbReference>
<dbReference type="RefSeq" id="WP_382168602.1">
    <property type="nucleotide sequence ID" value="NZ_JBHTBR010000005.1"/>
</dbReference>
<proteinExistence type="inferred from homology"/>
<evidence type="ECO:0000313" key="11">
    <source>
        <dbReference type="Proteomes" id="UP001596492"/>
    </source>
</evidence>
<dbReference type="InterPro" id="IPR011529">
    <property type="entry name" value="Glu_5kinase"/>
</dbReference>
<comment type="function">
    <text evidence="8">Catalyzes the transfer of a phosphate group to glutamate to form L-glutamate 5-phosphate.</text>
</comment>
<feature type="binding site" evidence="8">
    <location>
        <begin position="220"/>
        <end position="226"/>
    </location>
    <ligand>
        <name>ATP</name>
        <dbReference type="ChEBI" id="CHEBI:30616"/>
    </ligand>
</feature>
<dbReference type="CDD" id="cd21157">
    <property type="entry name" value="PUA_G5K"/>
    <property type="match status" value="1"/>
</dbReference>
<evidence type="ECO:0000256" key="2">
    <source>
        <dbReference type="ARBA" id="ARBA00022605"/>
    </source>
</evidence>
<keyword evidence="1 8" id="KW-0963">Cytoplasm</keyword>
<dbReference type="PROSITE" id="PS50890">
    <property type="entry name" value="PUA"/>
    <property type="match status" value="1"/>
</dbReference>
<organism evidence="10 11">
    <name type="scientific">Hirschia litorea</name>
    <dbReference type="NCBI Taxonomy" id="1199156"/>
    <lineage>
        <taxon>Bacteria</taxon>
        <taxon>Pseudomonadati</taxon>
        <taxon>Pseudomonadota</taxon>
        <taxon>Alphaproteobacteria</taxon>
        <taxon>Hyphomonadales</taxon>
        <taxon>Hyphomonadaceae</taxon>
        <taxon>Hirschia</taxon>
    </lineage>
</organism>
<feature type="binding site" evidence="8">
    <location>
        <position position="156"/>
    </location>
    <ligand>
        <name>substrate</name>
    </ligand>
</feature>
<comment type="caution">
    <text evidence="10">The sequence shown here is derived from an EMBL/GenBank/DDBJ whole genome shotgun (WGS) entry which is preliminary data.</text>
</comment>
<name>A0ABW2IMI0_9PROT</name>
<dbReference type="EC" id="2.7.2.11" evidence="8"/>
<dbReference type="PANTHER" id="PTHR43654:SF1">
    <property type="entry name" value="ISOPENTENYL PHOSPHATE KINASE"/>
    <property type="match status" value="1"/>
</dbReference>
<comment type="subcellular location">
    <subcellularLocation>
        <location evidence="8">Cytoplasm</location>
    </subcellularLocation>
</comment>
<feature type="binding site" evidence="8">
    <location>
        <position position="57"/>
    </location>
    <ligand>
        <name>substrate</name>
    </ligand>
</feature>
<dbReference type="SUPFAM" id="SSF53633">
    <property type="entry name" value="Carbamate kinase-like"/>
    <property type="match status" value="1"/>
</dbReference>
<dbReference type="Proteomes" id="UP001596492">
    <property type="component" value="Unassembled WGS sequence"/>
</dbReference>
<evidence type="ECO:0000259" key="9">
    <source>
        <dbReference type="SMART" id="SM00359"/>
    </source>
</evidence>
<keyword evidence="2 8" id="KW-0028">Amino-acid biosynthesis</keyword>
<dbReference type="InterPro" id="IPR001048">
    <property type="entry name" value="Asp/Glu/Uridylate_kinase"/>
</dbReference>
<feature type="binding site" evidence="8">
    <location>
        <position position="17"/>
    </location>
    <ligand>
        <name>ATP</name>
        <dbReference type="ChEBI" id="CHEBI:30616"/>
    </ligand>
</feature>
<dbReference type="InterPro" id="IPR015947">
    <property type="entry name" value="PUA-like_sf"/>
</dbReference>
<evidence type="ECO:0000256" key="6">
    <source>
        <dbReference type="ARBA" id="ARBA00022777"/>
    </source>
</evidence>
<comment type="catalytic activity">
    <reaction evidence="8">
        <text>L-glutamate + ATP = L-glutamyl 5-phosphate + ADP</text>
        <dbReference type="Rhea" id="RHEA:14877"/>
        <dbReference type="ChEBI" id="CHEBI:29985"/>
        <dbReference type="ChEBI" id="CHEBI:30616"/>
        <dbReference type="ChEBI" id="CHEBI:58274"/>
        <dbReference type="ChEBI" id="CHEBI:456216"/>
        <dbReference type="EC" id="2.7.2.11"/>
    </reaction>
</comment>
<protein>
    <recommendedName>
        <fullName evidence="8">Glutamate 5-kinase</fullName>
        <ecNumber evidence="8">2.7.2.11</ecNumber>
    </recommendedName>
    <alternativeName>
        <fullName evidence="8">Gamma-glutamyl kinase</fullName>
        <shortName evidence="8">GK</shortName>
    </alternativeName>
</protein>
<gene>
    <name evidence="8 10" type="primary">proB</name>
    <name evidence="10" type="ORF">ACFQS8_10960</name>
</gene>
<keyword evidence="7 8" id="KW-0067">ATP-binding</keyword>
<feature type="binding site" evidence="8">
    <location>
        <position position="144"/>
    </location>
    <ligand>
        <name>substrate</name>
    </ligand>
</feature>
<evidence type="ECO:0000256" key="7">
    <source>
        <dbReference type="ARBA" id="ARBA00022840"/>
    </source>
</evidence>
<comment type="similarity">
    <text evidence="8">Belongs to the glutamate 5-kinase family.</text>
</comment>
<dbReference type="InterPro" id="IPR036974">
    <property type="entry name" value="PUA_sf"/>
</dbReference>
<dbReference type="NCBIfam" id="TIGR01027">
    <property type="entry name" value="proB"/>
    <property type="match status" value="1"/>
</dbReference>
<dbReference type="Pfam" id="PF00696">
    <property type="entry name" value="AA_kinase"/>
    <property type="match status" value="1"/>
</dbReference>
<dbReference type="SMART" id="SM00359">
    <property type="entry name" value="PUA"/>
    <property type="match status" value="1"/>
</dbReference>
<keyword evidence="6 8" id="KW-0418">Kinase</keyword>
<keyword evidence="4 8" id="KW-0808">Transferase</keyword>
<dbReference type="GO" id="GO:0004349">
    <property type="term" value="F:glutamate 5-kinase activity"/>
    <property type="evidence" value="ECO:0007669"/>
    <property type="project" value="UniProtKB-EC"/>
</dbReference>